<evidence type="ECO:0000313" key="2">
    <source>
        <dbReference type="Proteomes" id="UP000092154"/>
    </source>
</evidence>
<dbReference type="SUPFAM" id="SSF56059">
    <property type="entry name" value="Glutathione synthetase ATP-binding domain-like"/>
    <property type="match status" value="1"/>
</dbReference>
<dbReference type="PANTHER" id="PTHR47551">
    <property type="entry name" value="TUBULIN--TYROSINE LIGASE PBY1-RELATED"/>
    <property type="match status" value="1"/>
</dbReference>
<dbReference type="PANTHER" id="PTHR47551:SF1">
    <property type="entry name" value="TUBULIN--TYROSINE LIGASE PBY1-RELATED"/>
    <property type="match status" value="1"/>
</dbReference>
<dbReference type="STRING" id="1314800.A0A1B7NJ40"/>
<dbReference type="Pfam" id="PF03133">
    <property type="entry name" value="TTL"/>
    <property type="match status" value="1"/>
</dbReference>
<dbReference type="Gene3D" id="3.30.470.20">
    <property type="entry name" value="ATP-grasp fold, B domain"/>
    <property type="match status" value="1"/>
</dbReference>
<organism evidence="1 2">
    <name type="scientific">Rhizopogon vinicolor AM-OR11-026</name>
    <dbReference type="NCBI Taxonomy" id="1314800"/>
    <lineage>
        <taxon>Eukaryota</taxon>
        <taxon>Fungi</taxon>
        <taxon>Dikarya</taxon>
        <taxon>Basidiomycota</taxon>
        <taxon>Agaricomycotina</taxon>
        <taxon>Agaricomycetes</taxon>
        <taxon>Agaricomycetidae</taxon>
        <taxon>Boletales</taxon>
        <taxon>Suillineae</taxon>
        <taxon>Rhizopogonaceae</taxon>
        <taxon>Rhizopogon</taxon>
    </lineage>
</organism>
<dbReference type="GO" id="GO:0000932">
    <property type="term" value="C:P-body"/>
    <property type="evidence" value="ECO:0007669"/>
    <property type="project" value="TreeGrafter"/>
</dbReference>
<dbReference type="GO" id="GO:0016874">
    <property type="term" value="F:ligase activity"/>
    <property type="evidence" value="ECO:0007669"/>
    <property type="project" value="UniProtKB-KW"/>
</dbReference>
<keyword evidence="2" id="KW-1185">Reference proteome</keyword>
<dbReference type="Proteomes" id="UP000092154">
    <property type="component" value="Unassembled WGS sequence"/>
</dbReference>
<protein>
    <submittedName>
        <fullName evidence="1">Tubulin-tyrosine ligase</fullName>
    </submittedName>
</protein>
<evidence type="ECO:0000313" key="1">
    <source>
        <dbReference type="EMBL" id="OAX44772.1"/>
    </source>
</evidence>
<reference evidence="1 2" key="1">
    <citation type="submission" date="2016-06" db="EMBL/GenBank/DDBJ databases">
        <title>Comparative genomics of the ectomycorrhizal sister species Rhizopogon vinicolor and Rhizopogon vesiculosus (Basidiomycota: Boletales) reveals a divergence of the mating type B locus.</title>
        <authorList>
            <consortium name="DOE Joint Genome Institute"/>
            <person name="Mujic A.B."/>
            <person name="Kuo A."/>
            <person name="Tritt A."/>
            <person name="Lipzen A."/>
            <person name="Chen C."/>
            <person name="Johnson J."/>
            <person name="Sharma A."/>
            <person name="Barry K."/>
            <person name="Grigoriev I.V."/>
            <person name="Spatafora J.W."/>
        </authorList>
    </citation>
    <scope>NUCLEOTIDE SEQUENCE [LARGE SCALE GENOMIC DNA]</scope>
    <source>
        <strain evidence="1 2">AM-OR11-026</strain>
    </source>
</reference>
<accession>A0A1B7NJ40</accession>
<dbReference type="InterPro" id="IPR027746">
    <property type="entry name" value="TTL"/>
</dbReference>
<dbReference type="OrthoDB" id="202825at2759"/>
<dbReference type="EMBL" id="KV448122">
    <property type="protein sequence ID" value="OAX44772.1"/>
    <property type="molecule type" value="Genomic_DNA"/>
</dbReference>
<dbReference type="AlphaFoldDB" id="A0A1B7NJ40"/>
<dbReference type="InParanoid" id="A0A1B7NJ40"/>
<name>A0A1B7NJ40_9AGAM</name>
<proteinExistence type="predicted"/>
<dbReference type="PROSITE" id="PS51221">
    <property type="entry name" value="TTL"/>
    <property type="match status" value="1"/>
</dbReference>
<sequence>MAAAFVSWPSAPLTESLVKRALSNLPISILTSLPGPHKCSKLLQWSTYDAIDHDLTNRNPGYVLSSSYTIRKALIRKHYLARCIHSYLTKHLDTCLKDAVPRTWDLEISYVDELDEMWSDQLWDLGNELDTSSQWWILKPGMADRGMGIRLFNSKDSLYQIFEEFEEDSEDEDHLTTDTSVIISQLRHFVVQEYIPCPLLLDPNEKSPSGSVLKSSEILQGHKFHLRAYFVASGALKLFMYDRVLALFAAVPYVNPTKREDDNDIAPGDVDLAPHLTNTSLQSDRGEEGVRLLDELSGCHILSGNNRDRRALFTAEDIENLKVQMSTVLAETFKAALEMPIYFQSCSQPLPNAFELYGVDFLVSHNQTPSLPGLNSLANSAMFQVKLLEINSEPAIELTGRRLHGILEDLFVAIEEVAVLPFFRQNAVLNAEGLVVPRHLRKCLETTVRGFGGW</sequence>
<dbReference type="FunCoup" id="A0A1B7NJ40">
    <property type="interactions" value="6"/>
</dbReference>
<dbReference type="InterPro" id="IPR004344">
    <property type="entry name" value="TTL/TTLL_fam"/>
</dbReference>
<gene>
    <name evidence="1" type="ORF">K503DRAFT_3847</name>
</gene>
<keyword evidence="1" id="KW-0436">Ligase</keyword>